<dbReference type="InterPro" id="IPR011547">
    <property type="entry name" value="SLC26A/SulP_dom"/>
</dbReference>
<organism evidence="8 9">
    <name type="scientific">Cyclostephanos tholiformis</name>
    <dbReference type="NCBI Taxonomy" id="382380"/>
    <lineage>
        <taxon>Eukaryota</taxon>
        <taxon>Sar</taxon>
        <taxon>Stramenopiles</taxon>
        <taxon>Ochrophyta</taxon>
        <taxon>Bacillariophyta</taxon>
        <taxon>Coscinodiscophyceae</taxon>
        <taxon>Thalassiosirophycidae</taxon>
        <taxon>Stephanodiscales</taxon>
        <taxon>Stephanodiscaceae</taxon>
        <taxon>Cyclostephanos</taxon>
    </lineage>
</organism>
<comment type="subcellular location">
    <subcellularLocation>
        <location evidence="1">Membrane</location>
        <topology evidence="1">Multi-pass membrane protein</topology>
    </subcellularLocation>
</comment>
<feature type="transmembrane region" description="Helical" evidence="6">
    <location>
        <begin position="449"/>
        <end position="467"/>
    </location>
</feature>
<feature type="transmembrane region" description="Helical" evidence="6">
    <location>
        <begin position="421"/>
        <end position="442"/>
    </location>
</feature>
<accession>A0ABD3SCU7</accession>
<feature type="domain" description="SLC26A/SulP transporter" evidence="7">
    <location>
        <begin position="92"/>
        <end position="474"/>
    </location>
</feature>
<evidence type="ECO:0000259" key="7">
    <source>
        <dbReference type="Pfam" id="PF00916"/>
    </source>
</evidence>
<feature type="transmembrane region" description="Helical" evidence="6">
    <location>
        <begin position="261"/>
        <end position="285"/>
    </location>
</feature>
<keyword evidence="4 6" id="KW-0472">Membrane</keyword>
<protein>
    <recommendedName>
        <fullName evidence="7">SLC26A/SulP transporter domain-containing protein</fullName>
    </recommendedName>
</protein>
<dbReference type="EMBL" id="JALLPB020000070">
    <property type="protein sequence ID" value="KAL3822282.1"/>
    <property type="molecule type" value="Genomic_DNA"/>
</dbReference>
<evidence type="ECO:0000313" key="8">
    <source>
        <dbReference type="EMBL" id="KAL3822282.1"/>
    </source>
</evidence>
<dbReference type="Proteomes" id="UP001530377">
    <property type="component" value="Unassembled WGS sequence"/>
</dbReference>
<dbReference type="InterPro" id="IPR001902">
    <property type="entry name" value="SLC26A/SulP_fam"/>
</dbReference>
<gene>
    <name evidence="8" type="ORF">ACHAXA_005915</name>
</gene>
<feature type="transmembrane region" description="Helical" evidence="6">
    <location>
        <begin position="292"/>
        <end position="310"/>
    </location>
</feature>
<feature type="transmembrane region" description="Helical" evidence="6">
    <location>
        <begin position="387"/>
        <end position="409"/>
    </location>
</feature>
<feature type="transmembrane region" description="Helical" evidence="6">
    <location>
        <begin position="196"/>
        <end position="215"/>
    </location>
</feature>
<evidence type="ECO:0000313" key="9">
    <source>
        <dbReference type="Proteomes" id="UP001530377"/>
    </source>
</evidence>
<sequence>MDSVSALSNSFETNGNDDDGIEVERDDNICFDKAKFSAGEDRSDGYGDSTYTHGVENLYADLSCLCLPTCAKGPREICSRTGGWMLANADQFISSIIVAISLIPESISYALIAGLPPSAGLQSCWITNIITAMIGGRPGMVTSASGLTALLLHRLIQTDTVAVESGIMILPYVIIFAGILHCIASFLGLGRLISSFPPAVVVGMVNAMALLILALQCRYVKEFPLTNEEMENGWSMDGSAPALEISWNISLFSYLGEGLEWIAPTLSIVIFGIEAAIAFVICTFLPKLTTSLPATLVSFMVIVAVEFGLARQFGAGTPLIGDYGGAKVEAPWETIFSSNYTLPSLASWENWKLILGYGFPIFMTQLTETAIALNVVDRLDESHGPGFLVLIGQGLANVVSGFLGGMGGSGVVNMSVLADRTFGTTCLSTFMIGLVMFIFVTWGYPIIDFIPLSAVSGISIATVWSFIQWRSMVATLTTCLPNKTRDRLPPQYHVARLDVIIMLLVTTACLIVDVATLLFFVINIGLFVFAATRIFLRQLKEQEVELVEEKNDEVVDGDYLVEVDDEGSKTNDDRTLGSQFGDLEEAQKIDQLLLDSCTNTCGLFPATTERQHLS</sequence>
<evidence type="ECO:0000256" key="6">
    <source>
        <dbReference type="SAM" id="Phobius"/>
    </source>
</evidence>
<keyword evidence="2 6" id="KW-0812">Transmembrane</keyword>
<feature type="transmembrane region" description="Helical" evidence="6">
    <location>
        <begin position="354"/>
        <end position="375"/>
    </location>
</feature>
<reference evidence="8 9" key="1">
    <citation type="submission" date="2024-10" db="EMBL/GenBank/DDBJ databases">
        <title>Updated reference genomes for cyclostephanoid diatoms.</title>
        <authorList>
            <person name="Roberts W.R."/>
            <person name="Alverson A.J."/>
        </authorList>
    </citation>
    <scope>NUCLEOTIDE SEQUENCE [LARGE SCALE GENOMIC DNA]</scope>
    <source>
        <strain evidence="8 9">AJA228-03</strain>
    </source>
</reference>
<dbReference type="Pfam" id="PF00916">
    <property type="entry name" value="Sulfate_transp"/>
    <property type="match status" value="1"/>
</dbReference>
<dbReference type="AlphaFoldDB" id="A0ABD3SCU7"/>
<evidence type="ECO:0000256" key="3">
    <source>
        <dbReference type="ARBA" id="ARBA00022989"/>
    </source>
</evidence>
<name>A0ABD3SCU7_9STRA</name>
<keyword evidence="9" id="KW-1185">Reference proteome</keyword>
<comment type="caution">
    <text evidence="8">The sequence shown here is derived from an EMBL/GenBank/DDBJ whole genome shotgun (WGS) entry which is preliminary data.</text>
</comment>
<feature type="transmembrane region" description="Helical" evidence="6">
    <location>
        <begin position="499"/>
        <end position="530"/>
    </location>
</feature>
<dbReference type="GO" id="GO:0016020">
    <property type="term" value="C:membrane"/>
    <property type="evidence" value="ECO:0007669"/>
    <property type="project" value="UniProtKB-SubCell"/>
</dbReference>
<evidence type="ECO:0000256" key="1">
    <source>
        <dbReference type="ARBA" id="ARBA00004141"/>
    </source>
</evidence>
<evidence type="ECO:0000256" key="4">
    <source>
        <dbReference type="ARBA" id="ARBA00023136"/>
    </source>
</evidence>
<feature type="compositionally biased region" description="Polar residues" evidence="5">
    <location>
        <begin position="1"/>
        <end position="14"/>
    </location>
</feature>
<keyword evidence="3 6" id="KW-1133">Transmembrane helix</keyword>
<dbReference type="PANTHER" id="PTHR11814">
    <property type="entry name" value="SULFATE TRANSPORTER"/>
    <property type="match status" value="1"/>
</dbReference>
<feature type="region of interest" description="Disordered" evidence="5">
    <location>
        <begin position="1"/>
        <end position="23"/>
    </location>
</feature>
<evidence type="ECO:0000256" key="2">
    <source>
        <dbReference type="ARBA" id="ARBA00022692"/>
    </source>
</evidence>
<feature type="transmembrane region" description="Helical" evidence="6">
    <location>
        <begin position="169"/>
        <end position="189"/>
    </location>
</feature>
<evidence type="ECO:0000256" key="5">
    <source>
        <dbReference type="SAM" id="MobiDB-lite"/>
    </source>
</evidence>
<proteinExistence type="predicted"/>